<name>A0AA38I6R7_9CUCU</name>
<protein>
    <recommendedName>
        <fullName evidence="8">Gustatory receptor</fullName>
    </recommendedName>
</protein>
<keyword evidence="2 8" id="KW-1003">Cell membrane</keyword>
<dbReference type="InterPro" id="IPR013604">
    <property type="entry name" value="7TM_chemorcpt"/>
</dbReference>
<feature type="transmembrane region" description="Helical" evidence="8">
    <location>
        <begin position="12"/>
        <end position="29"/>
    </location>
</feature>
<dbReference type="Pfam" id="PF08395">
    <property type="entry name" value="7tm_7"/>
    <property type="match status" value="1"/>
</dbReference>
<dbReference type="EMBL" id="JALNTZ010000006">
    <property type="protein sequence ID" value="KAJ3648119.1"/>
    <property type="molecule type" value="Genomic_DNA"/>
</dbReference>
<dbReference type="GO" id="GO:0007165">
    <property type="term" value="P:signal transduction"/>
    <property type="evidence" value="ECO:0007669"/>
    <property type="project" value="UniProtKB-KW"/>
</dbReference>
<sequence>MDFQLSIKDINFLRPFFWYLNIFLITPWYDFSKKSLVKTNIRVVYTISVILFKITAVTYSLVDQTLGQAYAKLIFTQRIILGTIYVNTMLTVMVTIFKCGIWATNLWTEMFAGFRFVDRKLQNQGKRESFQRNFYWKLLLKHVFFGTVVYYQIYVWSNFVAMPVWKMVIFSGCMEICYEFLVVLLLTALVQAFEVRYKDLNERLMDVSKKAAIFDELQSLVKAYRILGETVEIFNELFGHQLVLIIFHCGLQMVHCLNLLFASGNIEMDEDTHFQFLISNFWFLVWILYTFLTIVLPISSTNREAGRFIDLLYKMQEERMEKSDMCDFLTRLVNYSKNFHKGFTAAEFFGLNKTVIFSLLGNVATYVIITIQLNNDTRNQQLITSFNVSQFRR</sequence>
<feature type="transmembrane region" description="Helical" evidence="8">
    <location>
        <begin position="168"/>
        <end position="193"/>
    </location>
</feature>
<dbReference type="GO" id="GO:0030424">
    <property type="term" value="C:axon"/>
    <property type="evidence" value="ECO:0007669"/>
    <property type="project" value="TreeGrafter"/>
</dbReference>
<feature type="transmembrane region" description="Helical" evidence="8">
    <location>
        <begin position="281"/>
        <end position="299"/>
    </location>
</feature>
<evidence type="ECO:0000256" key="2">
    <source>
        <dbReference type="ARBA" id="ARBA00022475"/>
    </source>
</evidence>
<evidence type="ECO:0000256" key="5">
    <source>
        <dbReference type="ARBA" id="ARBA00023136"/>
    </source>
</evidence>
<evidence type="ECO:0000256" key="4">
    <source>
        <dbReference type="ARBA" id="ARBA00022989"/>
    </source>
</evidence>
<dbReference type="AlphaFoldDB" id="A0AA38I6R7"/>
<comment type="caution">
    <text evidence="9">The sequence shown here is derived from an EMBL/GenBank/DDBJ whole genome shotgun (WGS) entry which is preliminary data.</text>
</comment>
<dbReference type="GO" id="GO:0008049">
    <property type="term" value="P:male courtship behavior"/>
    <property type="evidence" value="ECO:0007669"/>
    <property type="project" value="TreeGrafter"/>
</dbReference>
<keyword evidence="4 8" id="KW-1133">Transmembrane helix</keyword>
<reference evidence="9" key="1">
    <citation type="journal article" date="2023" name="G3 (Bethesda)">
        <title>Whole genome assemblies of Zophobas morio and Tenebrio molitor.</title>
        <authorList>
            <person name="Kaur S."/>
            <person name="Stinson S.A."/>
            <person name="diCenzo G.C."/>
        </authorList>
    </citation>
    <scope>NUCLEOTIDE SEQUENCE</scope>
    <source>
        <strain evidence="9">QUZm001</strain>
    </source>
</reference>
<dbReference type="GO" id="GO:0043025">
    <property type="term" value="C:neuronal cell body"/>
    <property type="evidence" value="ECO:0007669"/>
    <property type="project" value="TreeGrafter"/>
</dbReference>
<dbReference type="GO" id="GO:0030425">
    <property type="term" value="C:dendrite"/>
    <property type="evidence" value="ECO:0007669"/>
    <property type="project" value="TreeGrafter"/>
</dbReference>
<evidence type="ECO:0000256" key="1">
    <source>
        <dbReference type="ARBA" id="ARBA00004651"/>
    </source>
</evidence>
<dbReference type="GO" id="GO:0050909">
    <property type="term" value="P:sensory perception of taste"/>
    <property type="evidence" value="ECO:0007669"/>
    <property type="project" value="InterPro"/>
</dbReference>
<dbReference type="GO" id="GO:0007635">
    <property type="term" value="P:chemosensory behavior"/>
    <property type="evidence" value="ECO:0007669"/>
    <property type="project" value="TreeGrafter"/>
</dbReference>
<evidence type="ECO:0000313" key="10">
    <source>
        <dbReference type="Proteomes" id="UP001168821"/>
    </source>
</evidence>
<keyword evidence="7 8" id="KW-0807">Transducer</keyword>
<feature type="transmembrane region" description="Helical" evidence="8">
    <location>
        <begin position="41"/>
        <end position="62"/>
    </location>
</feature>
<gene>
    <name evidence="9" type="ORF">Zmor_019952</name>
</gene>
<feature type="transmembrane region" description="Helical" evidence="8">
    <location>
        <begin position="138"/>
        <end position="156"/>
    </location>
</feature>
<accession>A0AA38I6R7</accession>
<evidence type="ECO:0000256" key="8">
    <source>
        <dbReference type="RuleBase" id="RU363108"/>
    </source>
</evidence>
<keyword evidence="6 8" id="KW-0675">Receptor</keyword>
<dbReference type="PANTHER" id="PTHR21143">
    <property type="entry name" value="INVERTEBRATE GUSTATORY RECEPTOR"/>
    <property type="match status" value="1"/>
</dbReference>
<proteinExistence type="inferred from homology"/>
<comment type="function">
    <text evidence="8">Gustatory receptor which mediates acceptance or avoidance behavior, depending on its substrates.</text>
</comment>
<dbReference type="Proteomes" id="UP001168821">
    <property type="component" value="Unassembled WGS sequence"/>
</dbReference>
<comment type="subcellular location">
    <subcellularLocation>
        <location evidence="1 8">Cell membrane</location>
        <topology evidence="1 8">Multi-pass membrane protein</topology>
    </subcellularLocation>
</comment>
<evidence type="ECO:0000256" key="7">
    <source>
        <dbReference type="ARBA" id="ARBA00023224"/>
    </source>
</evidence>
<dbReference type="PANTHER" id="PTHR21143:SF104">
    <property type="entry name" value="GUSTATORY RECEPTOR 8A-RELATED"/>
    <property type="match status" value="1"/>
</dbReference>
<dbReference type="GO" id="GO:0005886">
    <property type="term" value="C:plasma membrane"/>
    <property type="evidence" value="ECO:0007669"/>
    <property type="project" value="UniProtKB-SubCell"/>
</dbReference>
<keyword evidence="5 8" id="KW-0472">Membrane</keyword>
<evidence type="ECO:0000256" key="3">
    <source>
        <dbReference type="ARBA" id="ARBA00022692"/>
    </source>
</evidence>
<feature type="transmembrane region" description="Helical" evidence="8">
    <location>
        <begin position="92"/>
        <end position="117"/>
    </location>
</feature>
<keyword evidence="3 8" id="KW-0812">Transmembrane</keyword>
<evidence type="ECO:0000256" key="6">
    <source>
        <dbReference type="ARBA" id="ARBA00023170"/>
    </source>
</evidence>
<evidence type="ECO:0000313" key="9">
    <source>
        <dbReference type="EMBL" id="KAJ3648119.1"/>
    </source>
</evidence>
<organism evidence="9 10">
    <name type="scientific">Zophobas morio</name>
    <dbReference type="NCBI Taxonomy" id="2755281"/>
    <lineage>
        <taxon>Eukaryota</taxon>
        <taxon>Metazoa</taxon>
        <taxon>Ecdysozoa</taxon>
        <taxon>Arthropoda</taxon>
        <taxon>Hexapoda</taxon>
        <taxon>Insecta</taxon>
        <taxon>Pterygota</taxon>
        <taxon>Neoptera</taxon>
        <taxon>Endopterygota</taxon>
        <taxon>Coleoptera</taxon>
        <taxon>Polyphaga</taxon>
        <taxon>Cucujiformia</taxon>
        <taxon>Tenebrionidae</taxon>
        <taxon>Zophobas</taxon>
    </lineage>
</organism>
<keyword evidence="10" id="KW-1185">Reference proteome</keyword>
<comment type="similarity">
    <text evidence="8">Belongs to the insect chemoreceptor superfamily. Gustatory receptor (GR) family.</text>
</comment>
<feature type="transmembrane region" description="Helical" evidence="8">
    <location>
        <begin position="242"/>
        <end position="261"/>
    </location>
</feature>